<reference evidence="13 14" key="1">
    <citation type="submission" date="2025-04" db="UniProtKB">
        <authorList>
            <consortium name="RefSeq"/>
        </authorList>
    </citation>
    <scope>IDENTIFICATION</scope>
    <source>
        <strain evidence="13 14">Mau12</strain>
        <strain evidence="12">mau12</strain>
        <tissue evidence="13 14">Whole Body</tissue>
    </source>
</reference>
<evidence type="ECO:0000313" key="13">
    <source>
        <dbReference type="RefSeq" id="XP_033170510.1"/>
    </source>
</evidence>
<dbReference type="RefSeq" id="XP_033170510.1">
    <property type="nucleotide sequence ID" value="XM_033314619.1"/>
</dbReference>
<dbReference type="GO" id="GO:0008270">
    <property type="term" value="F:zinc ion binding"/>
    <property type="evidence" value="ECO:0007669"/>
    <property type="project" value="UniProtKB-KW"/>
</dbReference>
<feature type="domain" description="Integrase catalytic" evidence="11">
    <location>
        <begin position="314"/>
        <end position="486"/>
    </location>
</feature>
<evidence type="ECO:0000256" key="1">
    <source>
        <dbReference type="ARBA" id="ARBA00022679"/>
    </source>
</evidence>
<dbReference type="PROSITE" id="PS50994">
    <property type="entry name" value="INTEGRASE"/>
    <property type="match status" value="1"/>
</dbReference>
<evidence type="ECO:0000259" key="9">
    <source>
        <dbReference type="PROSITE" id="PS50158"/>
    </source>
</evidence>
<dbReference type="PROSITE" id="PS50158">
    <property type="entry name" value="ZF_CCHC"/>
    <property type="match status" value="2"/>
</dbReference>
<dbReference type="InterPro" id="IPR036397">
    <property type="entry name" value="RNaseH_sf"/>
</dbReference>
<dbReference type="GO" id="GO:0015074">
    <property type="term" value="P:DNA integration"/>
    <property type="evidence" value="ECO:0007669"/>
    <property type="project" value="InterPro"/>
</dbReference>
<feature type="domain" description="Peptidase A2" evidence="10">
    <location>
        <begin position="326"/>
        <end position="341"/>
    </location>
</feature>
<dbReference type="PROSITE" id="PS00141">
    <property type="entry name" value="ASP_PROTEASE"/>
    <property type="match status" value="1"/>
</dbReference>
<dbReference type="GeneID" id="117147645"/>
<reference evidence="12" key="2">
    <citation type="submission" date="2025-05" db="UniProtKB">
        <authorList>
            <consortium name="RefSeq"/>
        </authorList>
    </citation>
    <scope>NUCLEOTIDE SEQUENCE [LARGE SCALE GENOMIC DNA]</scope>
    <source>
        <strain evidence="12">mau12</strain>
    </source>
</reference>
<evidence type="ECO:0000256" key="3">
    <source>
        <dbReference type="ARBA" id="ARBA00022722"/>
    </source>
</evidence>
<dbReference type="InterPro" id="IPR021109">
    <property type="entry name" value="Peptidase_aspartic_dom_sf"/>
</dbReference>
<keyword evidence="5" id="KW-0378">Hydrolase</keyword>
<keyword evidence="2" id="KW-0548">Nucleotidyltransferase</keyword>
<keyword evidence="7" id="KW-0863">Zinc-finger</keyword>
<dbReference type="InterPro" id="IPR050951">
    <property type="entry name" value="Retrovirus_Pol_polyprotein"/>
</dbReference>
<evidence type="ECO:0000259" key="10">
    <source>
        <dbReference type="PROSITE" id="PS50175"/>
    </source>
</evidence>
<dbReference type="PROSITE" id="PS50175">
    <property type="entry name" value="ASP_PROT_RETROV"/>
    <property type="match status" value="1"/>
</dbReference>
<evidence type="ECO:0000256" key="5">
    <source>
        <dbReference type="ARBA" id="ARBA00022801"/>
    </source>
</evidence>
<dbReference type="AlphaFoldDB" id="A0A6P8KLF2"/>
<dbReference type="SUPFAM" id="SSF50630">
    <property type="entry name" value="Acid proteases"/>
    <property type="match status" value="1"/>
</dbReference>
<dbReference type="GO" id="GO:0006508">
    <property type="term" value="P:proteolysis"/>
    <property type="evidence" value="ECO:0007669"/>
    <property type="project" value="InterPro"/>
</dbReference>
<evidence type="ECO:0000256" key="2">
    <source>
        <dbReference type="ARBA" id="ARBA00022695"/>
    </source>
</evidence>
<evidence type="ECO:0000313" key="14">
    <source>
        <dbReference type="RefSeq" id="XP_033170518.1"/>
    </source>
</evidence>
<dbReference type="SUPFAM" id="SSF53098">
    <property type="entry name" value="Ribonuclease H-like"/>
    <property type="match status" value="1"/>
</dbReference>
<evidence type="ECO:0000256" key="7">
    <source>
        <dbReference type="PROSITE-ProRule" id="PRU00047"/>
    </source>
</evidence>
<dbReference type="InterPro" id="IPR001995">
    <property type="entry name" value="Peptidase_A2_cat"/>
</dbReference>
<feature type="domain" description="CCHC-type" evidence="9">
    <location>
        <begin position="286"/>
        <end position="302"/>
    </location>
</feature>
<evidence type="ECO:0000256" key="8">
    <source>
        <dbReference type="SAM" id="MobiDB-lite"/>
    </source>
</evidence>
<dbReference type="SUPFAM" id="SSF57756">
    <property type="entry name" value="Retrovirus zinc finger-like domains"/>
    <property type="match status" value="1"/>
</dbReference>
<dbReference type="Pfam" id="PF00665">
    <property type="entry name" value="rve"/>
    <property type="match status" value="1"/>
</dbReference>
<dbReference type="Proteomes" id="UP000515162">
    <property type="component" value="Chromosome 2L"/>
</dbReference>
<feature type="compositionally biased region" description="Basic and acidic residues" evidence="8">
    <location>
        <begin position="47"/>
        <end position="56"/>
    </location>
</feature>
<sequence>MFTRTPPTNKKLNTDQIQAILENESEDESRKEKMNEEDQKLAPVGEAEAKKQNKDASAKVEEKFEQMMNTLTQSMLAKSKQEGQVIIAAEKFEKVVSDCDGKSIPIKKWFEIFEKNAEAYELSEKQKYVQARSKMIGSAELFLESECVSGYTELKELLIEEFSGSYNSAVIHKKLQDRKKKREETLHDYLLQMKKIAALGEVETVALITHIVNGLDIKKEYKGAMLRCKTLKELKQEFEIYESLNIVDKPNIQPKPKQITQGVKADHCFNCGSREHKRKDCTLPTKCFSCNQEGHISSKCPEKVNSMRIHVDSARTKPVIINGIIINCLVDTGSDVTIIKEAIFKKMKDVDLNRTATVDAFSKFVWLFPTKSTGQEEVVKRLTDWSNIFGFPKRIVSDKGTAFTSGAFEQFMSSHNVEHVCTTTGVARGNGQIERVNRLILAIISKLSSDEPSKWYKYVPEVQKAINCHVHSSLKLSPFEVMFGTKMYTRVEDRLLELLQEEVVCQFNEDRYEMRQLVKRNIEQAQKDYKRNYDKKRRAEYKYKAGDLVAIKRTQFVAGRKMASGYLGPYEVTGVKDNGRYDVKKAANVEGPNVTSTSCDNMKLWKYIAENADLLSSGSDDEDQEGRM</sequence>
<accession>A0A6P8KLF2</accession>
<dbReference type="Gene3D" id="3.30.420.10">
    <property type="entry name" value="Ribonuclease H-like superfamily/Ribonuclease H"/>
    <property type="match status" value="1"/>
</dbReference>
<keyword evidence="4" id="KW-0255">Endonuclease</keyword>
<feature type="region of interest" description="Disordered" evidence="8">
    <location>
        <begin position="22"/>
        <end position="56"/>
    </location>
</feature>
<feature type="compositionally biased region" description="Basic and acidic residues" evidence="8">
    <location>
        <begin position="28"/>
        <end position="40"/>
    </location>
</feature>
<dbReference type="GO" id="GO:0004190">
    <property type="term" value="F:aspartic-type endopeptidase activity"/>
    <property type="evidence" value="ECO:0007669"/>
    <property type="project" value="InterPro"/>
</dbReference>
<keyword evidence="7" id="KW-0862">Zinc</keyword>
<organism evidence="12 13">
    <name type="scientific">Drosophila mauritiana</name>
    <name type="common">Fruit fly</name>
    <dbReference type="NCBI Taxonomy" id="7226"/>
    <lineage>
        <taxon>Eukaryota</taxon>
        <taxon>Metazoa</taxon>
        <taxon>Ecdysozoa</taxon>
        <taxon>Arthropoda</taxon>
        <taxon>Hexapoda</taxon>
        <taxon>Insecta</taxon>
        <taxon>Pterygota</taxon>
        <taxon>Neoptera</taxon>
        <taxon>Endopterygota</taxon>
        <taxon>Diptera</taxon>
        <taxon>Brachycera</taxon>
        <taxon>Muscomorpha</taxon>
        <taxon>Ephydroidea</taxon>
        <taxon>Drosophilidae</taxon>
        <taxon>Drosophila</taxon>
        <taxon>Sophophora</taxon>
    </lineage>
</organism>
<dbReference type="InterPro" id="IPR036875">
    <property type="entry name" value="Znf_CCHC_sf"/>
</dbReference>
<gene>
    <name evidence="13 14" type="primary">LOC117147645</name>
</gene>
<dbReference type="PANTHER" id="PTHR37984:SF5">
    <property type="entry name" value="PROTEIN NYNRIN-LIKE"/>
    <property type="match status" value="1"/>
</dbReference>
<dbReference type="PANTHER" id="PTHR37984">
    <property type="entry name" value="PROTEIN CBG26694"/>
    <property type="match status" value="1"/>
</dbReference>
<evidence type="ECO:0000256" key="6">
    <source>
        <dbReference type="ARBA" id="ARBA00022918"/>
    </source>
</evidence>
<dbReference type="Pfam" id="PF00098">
    <property type="entry name" value="zf-CCHC"/>
    <property type="match status" value="2"/>
</dbReference>
<dbReference type="InterPro" id="IPR001878">
    <property type="entry name" value="Znf_CCHC"/>
</dbReference>
<evidence type="ECO:0000313" key="12">
    <source>
        <dbReference type="Proteomes" id="UP000515162"/>
    </source>
</evidence>
<dbReference type="GO" id="GO:0003964">
    <property type="term" value="F:RNA-directed DNA polymerase activity"/>
    <property type="evidence" value="ECO:0007669"/>
    <property type="project" value="UniProtKB-KW"/>
</dbReference>
<name>A0A6P8KLF2_DROMA</name>
<keyword evidence="7" id="KW-0479">Metal-binding</keyword>
<evidence type="ECO:0000259" key="11">
    <source>
        <dbReference type="PROSITE" id="PS50994"/>
    </source>
</evidence>
<evidence type="ECO:0000256" key="4">
    <source>
        <dbReference type="ARBA" id="ARBA00022759"/>
    </source>
</evidence>
<dbReference type="GO" id="GO:0003676">
    <property type="term" value="F:nucleic acid binding"/>
    <property type="evidence" value="ECO:0007669"/>
    <property type="project" value="InterPro"/>
</dbReference>
<keyword evidence="1" id="KW-0808">Transferase</keyword>
<dbReference type="SMART" id="SM00343">
    <property type="entry name" value="ZnF_C2HC"/>
    <property type="match status" value="2"/>
</dbReference>
<dbReference type="GO" id="GO:0004519">
    <property type="term" value="F:endonuclease activity"/>
    <property type="evidence" value="ECO:0007669"/>
    <property type="project" value="UniProtKB-KW"/>
</dbReference>
<keyword evidence="6" id="KW-0695">RNA-directed DNA polymerase</keyword>
<dbReference type="InterPro" id="IPR001969">
    <property type="entry name" value="Aspartic_peptidase_AS"/>
</dbReference>
<keyword evidence="12" id="KW-1185">Reference proteome</keyword>
<protein>
    <submittedName>
        <fullName evidence="13">Uncharacterized protein LOC117147645 isoform X1</fullName>
    </submittedName>
    <submittedName>
        <fullName evidence="14">Uncharacterized protein LOC117147645 isoform X2</fullName>
    </submittedName>
</protein>
<feature type="domain" description="CCHC-type" evidence="9">
    <location>
        <begin position="268"/>
        <end position="281"/>
    </location>
</feature>
<keyword evidence="3" id="KW-0540">Nuclease</keyword>
<dbReference type="Gene3D" id="4.10.60.10">
    <property type="entry name" value="Zinc finger, CCHC-type"/>
    <property type="match status" value="1"/>
</dbReference>
<dbReference type="InterPro" id="IPR012337">
    <property type="entry name" value="RNaseH-like_sf"/>
</dbReference>
<dbReference type="InterPro" id="IPR001584">
    <property type="entry name" value="Integrase_cat-core"/>
</dbReference>
<proteinExistence type="predicted"/>
<dbReference type="RefSeq" id="XP_033170518.1">
    <property type="nucleotide sequence ID" value="XM_033314627.1"/>
</dbReference>